<dbReference type="AlphaFoldDB" id="A0A917CWI0"/>
<dbReference type="InterPro" id="IPR038109">
    <property type="entry name" value="DNA_bind_recomb_sf"/>
</dbReference>
<evidence type="ECO:0000259" key="3">
    <source>
        <dbReference type="PROSITE" id="PS51737"/>
    </source>
</evidence>
<gene>
    <name evidence="4" type="primary">tndX</name>
    <name evidence="4" type="ORF">GCM10010916_19210</name>
</gene>
<accession>A0A917CWI0</accession>
<dbReference type="EMBL" id="BMGR01000005">
    <property type="protein sequence ID" value="GGG02177.1"/>
    <property type="molecule type" value="Genomic_DNA"/>
</dbReference>
<dbReference type="Pfam" id="PF13408">
    <property type="entry name" value="Zn_ribbon_recom"/>
    <property type="match status" value="1"/>
</dbReference>
<dbReference type="PANTHER" id="PTHR30461">
    <property type="entry name" value="DNA-INVERTASE FROM LAMBDOID PROPHAGE"/>
    <property type="match status" value="1"/>
</dbReference>
<protein>
    <submittedName>
        <fullName evidence="4">Recombinase</fullName>
    </submittedName>
</protein>
<dbReference type="Gene3D" id="3.40.50.1390">
    <property type="entry name" value="Resolvase, N-terminal catalytic domain"/>
    <property type="match status" value="1"/>
</dbReference>
<dbReference type="GO" id="GO:0003677">
    <property type="term" value="F:DNA binding"/>
    <property type="evidence" value="ECO:0007669"/>
    <property type="project" value="InterPro"/>
</dbReference>
<sequence>MKCAIYARVSTKREEQKNSLQNQIALAESIAKEQGFTVVERYIDNGISGSGMKNRTEILRLLDDAKKKKFDVVIAKSVSRLGRNTVNSMNTADNLERNNIRLILPEDGYDTQMCNSRLNFNLRAVLAEEENLSLSNKIKWGLKASANQGNRVVSVPPFGYRTNPVTRKLEYDESTAPIVKEIFRLYLHEGWGMFSIGNLLMRRGIPTPRAHSGSANAGQKWHQNTIKGILINEVYTGKQVFHKEETTRILAASETYKVRRKVKDEEHVVIENSHPALITEDDFNAVQELMKKKGKHKSNGKESLFSYIVKCPDCGSGMHFKPDRRKGAYVCGGYVKYTSSYCTSHIIEEKVLLQAVKDDLKSLIKDTVKIEHLYGMAEEKAVAVQSHIQKELNRIEKQLIELDKRFDNLLTLHVEGAITTDQFKHQNERNAHLQQELMNKKANLIVAIEEGKYLVERKEAFRKEVERFIDLDISDEQVLKQFLQRLIQTIEVFEDGTIKINYNLNLSNPLPSN</sequence>
<dbReference type="GO" id="GO:0000150">
    <property type="term" value="F:DNA strand exchange activity"/>
    <property type="evidence" value="ECO:0007669"/>
    <property type="project" value="InterPro"/>
</dbReference>
<reference evidence="4" key="2">
    <citation type="submission" date="2020-09" db="EMBL/GenBank/DDBJ databases">
        <authorList>
            <person name="Sun Q."/>
            <person name="Zhou Y."/>
        </authorList>
    </citation>
    <scope>NUCLEOTIDE SEQUENCE</scope>
    <source>
        <strain evidence="4">CGMCC 1.12987</strain>
    </source>
</reference>
<dbReference type="InterPro" id="IPR050639">
    <property type="entry name" value="SSR_resolvase"/>
</dbReference>
<evidence type="ECO:0000313" key="5">
    <source>
        <dbReference type="Proteomes" id="UP000644756"/>
    </source>
</evidence>
<keyword evidence="5" id="KW-1185">Reference proteome</keyword>
<dbReference type="Pfam" id="PF00239">
    <property type="entry name" value="Resolvase"/>
    <property type="match status" value="1"/>
</dbReference>
<evidence type="ECO:0000313" key="4">
    <source>
        <dbReference type="EMBL" id="GGG02177.1"/>
    </source>
</evidence>
<comment type="caution">
    <text evidence="4">The sequence shown here is derived from an EMBL/GenBank/DDBJ whole genome shotgun (WGS) entry which is preliminary data.</text>
</comment>
<feature type="domain" description="Recombinase" evidence="3">
    <location>
        <begin position="157"/>
        <end position="296"/>
    </location>
</feature>
<reference evidence="4" key="1">
    <citation type="journal article" date="2014" name="Int. J. Syst. Evol. Microbiol.">
        <title>Complete genome sequence of Corynebacterium casei LMG S-19264T (=DSM 44701T), isolated from a smear-ripened cheese.</title>
        <authorList>
            <consortium name="US DOE Joint Genome Institute (JGI-PGF)"/>
            <person name="Walter F."/>
            <person name="Albersmeier A."/>
            <person name="Kalinowski J."/>
            <person name="Ruckert C."/>
        </authorList>
    </citation>
    <scope>NUCLEOTIDE SEQUENCE</scope>
    <source>
        <strain evidence="4">CGMCC 1.12987</strain>
    </source>
</reference>
<dbReference type="InterPro" id="IPR036162">
    <property type="entry name" value="Resolvase-like_N_sf"/>
</dbReference>
<dbReference type="Proteomes" id="UP000644756">
    <property type="component" value="Unassembled WGS sequence"/>
</dbReference>
<dbReference type="RefSeq" id="WP_188530835.1">
    <property type="nucleotide sequence ID" value="NZ_BMGR01000005.1"/>
</dbReference>
<dbReference type="InterPro" id="IPR025827">
    <property type="entry name" value="Zn_ribbon_recom_dom"/>
</dbReference>
<dbReference type="PROSITE" id="PS51737">
    <property type="entry name" value="RECOMBINASE_DNA_BIND"/>
    <property type="match status" value="1"/>
</dbReference>
<evidence type="ECO:0000259" key="2">
    <source>
        <dbReference type="PROSITE" id="PS51736"/>
    </source>
</evidence>
<name>A0A917CWI0_9BACL</name>
<dbReference type="Gene3D" id="3.90.1750.20">
    <property type="entry name" value="Putative Large Serine Recombinase, Chain B, Domain 2"/>
    <property type="match status" value="1"/>
</dbReference>
<dbReference type="CDD" id="cd00338">
    <property type="entry name" value="Ser_Recombinase"/>
    <property type="match status" value="1"/>
</dbReference>
<dbReference type="InterPro" id="IPR011109">
    <property type="entry name" value="DNA_bind_recombinase_dom"/>
</dbReference>
<feature type="coiled-coil region" evidence="1">
    <location>
        <begin position="385"/>
        <end position="443"/>
    </location>
</feature>
<organism evidence="4 5">
    <name type="scientific">Paenibacillus abyssi</name>
    <dbReference type="NCBI Taxonomy" id="1340531"/>
    <lineage>
        <taxon>Bacteria</taxon>
        <taxon>Bacillati</taxon>
        <taxon>Bacillota</taxon>
        <taxon>Bacilli</taxon>
        <taxon>Bacillales</taxon>
        <taxon>Paenibacillaceae</taxon>
        <taxon>Paenibacillus</taxon>
    </lineage>
</organism>
<dbReference type="InterPro" id="IPR006119">
    <property type="entry name" value="Resolv_N"/>
</dbReference>
<proteinExistence type="predicted"/>
<dbReference type="PROSITE" id="PS51736">
    <property type="entry name" value="RECOMBINASES_3"/>
    <property type="match status" value="1"/>
</dbReference>
<dbReference type="PANTHER" id="PTHR30461:SF23">
    <property type="entry name" value="DNA RECOMBINASE-RELATED"/>
    <property type="match status" value="1"/>
</dbReference>
<dbReference type="SUPFAM" id="SSF53041">
    <property type="entry name" value="Resolvase-like"/>
    <property type="match status" value="1"/>
</dbReference>
<evidence type="ECO:0000256" key="1">
    <source>
        <dbReference type="SAM" id="Coils"/>
    </source>
</evidence>
<keyword evidence="1" id="KW-0175">Coiled coil</keyword>
<dbReference type="Pfam" id="PF07508">
    <property type="entry name" value="Recombinase"/>
    <property type="match status" value="1"/>
</dbReference>
<feature type="domain" description="Resolvase/invertase-type recombinase catalytic" evidence="2">
    <location>
        <begin position="2"/>
        <end position="149"/>
    </location>
</feature>
<dbReference type="SMART" id="SM00857">
    <property type="entry name" value="Resolvase"/>
    <property type="match status" value="1"/>
</dbReference>